<feature type="compositionally biased region" description="Basic and acidic residues" evidence="2">
    <location>
        <begin position="124"/>
        <end position="133"/>
    </location>
</feature>
<keyword evidence="1" id="KW-0862">Zinc</keyword>
<dbReference type="EMBL" id="CAJNYU010001223">
    <property type="protein sequence ID" value="CAF3421142.1"/>
    <property type="molecule type" value="Genomic_DNA"/>
</dbReference>
<accession>A0A818BR35</accession>
<feature type="domain" description="C2H2-type" evidence="3">
    <location>
        <begin position="755"/>
        <end position="782"/>
    </location>
</feature>
<dbReference type="PROSITE" id="PS50157">
    <property type="entry name" value="ZINC_FINGER_C2H2_2"/>
    <property type="match status" value="1"/>
</dbReference>
<dbReference type="GO" id="GO:0008270">
    <property type="term" value="F:zinc ion binding"/>
    <property type="evidence" value="ECO:0007669"/>
    <property type="project" value="UniProtKB-KW"/>
</dbReference>
<dbReference type="PROSITE" id="PS00028">
    <property type="entry name" value="ZINC_FINGER_C2H2_1"/>
    <property type="match status" value="1"/>
</dbReference>
<protein>
    <recommendedName>
        <fullName evidence="3">C2H2-type domain-containing protein</fullName>
    </recommendedName>
</protein>
<feature type="compositionally biased region" description="Basic and acidic residues" evidence="2">
    <location>
        <begin position="145"/>
        <end position="171"/>
    </location>
</feature>
<gene>
    <name evidence="4" type="ORF">FME351_LOCUS10924</name>
</gene>
<dbReference type="InterPro" id="IPR013087">
    <property type="entry name" value="Znf_C2H2_type"/>
</dbReference>
<dbReference type="PANTHER" id="PTHR46954">
    <property type="entry name" value="C2H2-TYPE DOMAIN-CONTAINING PROTEIN"/>
    <property type="match status" value="1"/>
</dbReference>
<feature type="compositionally biased region" description="Low complexity" evidence="2">
    <location>
        <begin position="134"/>
        <end position="144"/>
    </location>
</feature>
<evidence type="ECO:0000256" key="1">
    <source>
        <dbReference type="PROSITE-ProRule" id="PRU00042"/>
    </source>
</evidence>
<sequence length="846" mass="93328">MVLSNCDIQSLAKSTAALSQTLAHAVQAKTTNANSQVQVNTIRHLSDGTLALDYQCTAVADLEAAKMALNNAVQRDDIKNAIALRTIVVASEAGEKSQQNKSLYTASEPAFKPSKLGESESTDSDAKQGEFEAPKQPASPSPKSDVNHEITRGPNRREGDQSGGEQMREASKAPGPAEYGNPGDDHKGGPLSGPKPSDARHPGDDHNEGPPNGPKLSVAGRPGDDHQGEPAKGPKPLDAGHPGDDHKGVPPNGPKLVALQNAQKAWNLILKNGPDAVENEISDMHSKFKGNKSLSSPLDILWANKNNSSPLTLTAAPPVFTSELVKASASALSVESSTPLISCTGSNTQSTIHREGFKQQSVQNELNTVNEQITSLTSLKSTVFWRSDNCKELNGLMKSRSKLKCSINRLKTNQAAQCRMRKNRRLRMTRLLDNHPEIAEEITSIIRHTSGKPSLEESQCGLLGAIMDIANSVVVAADSRRRTDAIQSCLTLDSLKEQFNVRGYQLSRTSTYYRQDDKCRIPLGISAAHKQAPFIMSMKIQIKLPDHDFVIATKHKLIPSVYGACIINDERVSYSGPTFAAIRSGKHDHSSAMAHANDFDTLVQLPKFEIVTLSNGTVKPVVILSVDGGEALSRIWSQLKIDSHPVVSRYIKPLIDNPTGSQYLLQVVRCNKKKCSKPWRSYYFQILNQRFVPAPVAYQVSKLGRVPSRFDENNSNFLNLFERLHLQNCFKHKLMLNFLPFDRYCLSLQQNIQPPLCAICGSYFSSIASIKRHKILHSNRCKKKEMLISYNDDDDPDKTELTMNSNDHYQQEQVDNNSAPIIMNIFDFFKSDFEQVKENEGQYPCN</sequence>
<dbReference type="PANTHER" id="PTHR46954:SF1">
    <property type="entry name" value="C2H2-TYPE DOMAIN-CONTAINING PROTEIN"/>
    <property type="match status" value="1"/>
</dbReference>
<evidence type="ECO:0000313" key="5">
    <source>
        <dbReference type="Proteomes" id="UP000663869"/>
    </source>
</evidence>
<name>A0A818BR35_9BILA</name>
<evidence type="ECO:0000256" key="2">
    <source>
        <dbReference type="SAM" id="MobiDB-lite"/>
    </source>
</evidence>
<evidence type="ECO:0000259" key="3">
    <source>
        <dbReference type="PROSITE" id="PS50157"/>
    </source>
</evidence>
<keyword evidence="1" id="KW-0479">Metal-binding</keyword>
<feature type="compositionally biased region" description="Basic and acidic residues" evidence="2">
    <location>
        <begin position="197"/>
        <end position="208"/>
    </location>
</feature>
<evidence type="ECO:0000313" key="4">
    <source>
        <dbReference type="EMBL" id="CAF3421142.1"/>
    </source>
</evidence>
<feature type="compositionally biased region" description="Polar residues" evidence="2">
    <location>
        <begin position="96"/>
        <end position="105"/>
    </location>
</feature>
<feature type="region of interest" description="Disordered" evidence="2">
    <location>
        <begin position="93"/>
        <end position="255"/>
    </location>
</feature>
<reference evidence="4" key="1">
    <citation type="submission" date="2021-02" db="EMBL/GenBank/DDBJ databases">
        <authorList>
            <person name="Nowell W R."/>
        </authorList>
    </citation>
    <scope>NUCLEOTIDE SEQUENCE</scope>
</reference>
<comment type="caution">
    <text evidence="4">The sequence shown here is derived from an EMBL/GenBank/DDBJ whole genome shotgun (WGS) entry which is preliminary data.</text>
</comment>
<proteinExistence type="predicted"/>
<organism evidence="4 5">
    <name type="scientific">Rotaria socialis</name>
    <dbReference type="NCBI Taxonomy" id="392032"/>
    <lineage>
        <taxon>Eukaryota</taxon>
        <taxon>Metazoa</taxon>
        <taxon>Spiralia</taxon>
        <taxon>Gnathifera</taxon>
        <taxon>Rotifera</taxon>
        <taxon>Eurotatoria</taxon>
        <taxon>Bdelloidea</taxon>
        <taxon>Philodinida</taxon>
        <taxon>Philodinidae</taxon>
        <taxon>Rotaria</taxon>
    </lineage>
</organism>
<dbReference type="AlphaFoldDB" id="A0A818BR35"/>
<dbReference type="Proteomes" id="UP000663869">
    <property type="component" value="Unassembled WGS sequence"/>
</dbReference>
<keyword evidence="1" id="KW-0863">Zinc-finger</keyword>